<dbReference type="PANTHER" id="PTHR30250">
    <property type="entry name" value="PST FAMILY PREDICTED COLANIC ACID TRANSPORTER"/>
    <property type="match status" value="1"/>
</dbReference>
<feature type="transmembrane region" description="Helical" evidence="7">
    <location>
        <begin position="81"/>
        <end position="100"/>
    </location>
</feature>
<evidence type="ECO:0000256" key="2">
    <source>
        <dbReference type="ARBA" id="ARBA00007430"/>
    </source>
</evidence>
<keyword evidence="6 7" id="KW-0472">Membrane</keyword>
<comment type="subcellular location">
    <subcellularLocation>
        <location evidence="1">Cell membrane</location>
        <topology evidence="1">Multi-pass membrane protein</topology>
    </subcellularLocation>
</comment>
<feature type="transmembrane region" description="Helical" evidence="7">
    <location>
        <begin position="12"/>
        <end position="31"/>
    </location>
</feature>
<name>A0A5M3Q4V1_9GAMM</name>
<dbReference type="EMBL" id="BGZI01000034">
    <property type="protein sequence ID" value="GBO90149.1"/>
    <property type="molecule type" value="Genomic_DNA"/>
</dbReference>
<gene>
    <name evidence="8" type="ORF">MSSD14B_38170</name>
</gene>
<evidence type="ECO:0000313" key="8">
    <source>
        <dbReference type="EMBL" id="GBO90149.1"/>
    </source>
</evidence>
<dbReference type="PANTHER" id="PTHR30250:SF10">
    <property type="entry name" value="LIPOPOLYSACCHARIDE BIOSYNTHESIS PROTEIN WZXC"/>
    <property type="match status" value="1"/>
</dbReference>
<keyword evidence="3" id="KW-1003">Cell membrane</keyword>
<feature type="transmembrane region" description="Helical" evidence="7">
    <location>
        <begin position="261"/>
        <end position="281"/>
    </location>
</feature>
<evidence type="ECO:0000313" key="9">
    <source>
        <dbReference type="Proteomes" id="UP000387223"/>
    </source>
</evidence>
<dbReference type="Proteomes" id="UP000387223">
    <property type="component" value="Unassembled WGS sequence"/>
</dbReference>
<organism evidence="8 9">
    <name type="scientific">Marinobacter salsuginis</name>
    <dbReference type="NCBI Taxonomy" id="418719"/>
    <lineage>
        <taxon>Bacteria</taxon>
        <taxon>Pseudomonadati</taxon>
        <taxon>Pseudomonadota</taxon>
        <taxon>Gammaproteobacteria</taxon>
        <taxon>Pseudomonadales</taxon>
        <taxon>Marinobacteraceae</taxon>
        <taxon>Marinobacter</taxon>
    </lineage>
</organism>
<dbReference type="AlphaFoldDB" id="A0A5M3Q4V1"/>
<sequence>MITARLLSPEEIGTFAIASSVVMIMAEFRMLGANAYLVRQAEVTIEKIRSAYGLTMLVSWGLGLVLAVASLPLAGFFEIEGLAAVFLILSISFLLAPYISIPDALLVRNYRFREITTINVTSSVIQLALVIALIKNGFSFYSLAIAQAAQIFVQFVLSLYFTRDVKVYVPRFTGMREIAKLGIFVSVGHVVRKAQQTFPDMLIGKLGSPTQVGLFSRGLGFTVFISTLLLSGVSPVALPYFSEVRNKGQDVVAAYRHASELIAGVVWPVLAVASVASLPAIRLMFGDQWDQAAPIAAVAAFWAILRSAHVMAPNAMVAVGEEGSMLAKEVIVFALFLVATTIGYLQFGLIGVAYGFVFSGLTDFLVSSWFMKHKVGVGFLSYCAGVQSSAVVALVCWGAAKLLNWYIPFADTSPFMVLLYISAVLPPVWLATILLLRHPLRDQLLVVYNKLISKI</sequence>
<feature type="transmembrane region" description="Helical" evidence="7">
    <location>
        <begin position="331"/>
        <end position="358"/>
    </location>
</feature>
<feature type="transmembrane region" description="Helical" evidence="7">
    <location>
        <begin position="52"/>
        <end position="75"/>
    </location>
</feature>
<protein>
    <submittedName>
        <fullName evidence="8">Lipopolysaccharide biosynthesis protein</fullName>
    </submittedName>
</protein>
<evidence type="ECO:0000256" key="7">
    <source>
        <dbReference type="SAM" id="Phobius"/>
    </source>
</evidence>
<keyword evidence="4 7" id="KW-0812">Transmembrane</keyword>
<dbReference type="GO" id="GO:0005886">
    <property type="term" value="C:plasma membrane"/>
    <property type="evidence" value="ECO:0007669"/>
    <property type="project" value="UniProtKB-SubCell"/>
</dbReference>
<comment type="similarity">
    <text evidence="2">Belongs to the polysaccharide synthase family.</text>
</comment>
<dbReference type="Pfam" id="PF13440">
    <property type="entry name" value="Polysacc_synt_3"/>
    <property type="match status" value="1"/>
</dbReference>
<evidence type="ECO:0000256" key="4">
    <source>
        <dbReference type="ARBA" id="ARBA00022692"/>
    </source>
</evidence>
<feature type="transmembrane region" description="Helical" evidence="7">
    <location>
        <begin position="379"/>
        <end position="400"/>
    </location>
</feature>
<evidence type="ECO:0000256" key="3">
    <source>
        <dbReference type="ARBA" id="ARBA00022475"/>
    </source>
</evidence>
<evidence type="ECO:0000256" key="6">
    <source>
        <dbReference type="ARBA" id="ARBA00023136"/>
    </source>
</evidence>
<feature type="transmembrane region" description="Helical" evidence="7">
    <location>
        <begin position="219"/>
        <end position="241"/>
    </location>
</feature>
<feature type="transmembrane region" description="Helical" evidence="7">
    <location>
        <begin position="293"/>
        <end position="311"/>
    </location>
</feature>
<dbReference type="InterPro" id="IPR050833">
    <property type="entry name" value="Poly_Biosynth_Transport"/>
</dbReference>
<reference evidence="8 9" key="1">
    <citation type="journal article" date="2019" name="J. Gen. Appl. Microbiol.">
        <title>Aerobic degradation of cis-dichloroethene by the marine bacterium Marinobacter salsuginis strain 5N-3.</title>
        <authorList>
            <person name="Inoue Y."/>
            <person name="Fukunaga Y."/>
            <person name="Katsumata H."/>
            <person name="Ohji S."/>
            <person name="Hosoyama A."/>
            <person name="Mori K."/>
            <person name="Ando K."/>
        </authorList>
    </citation>
    <scope>NUCLEOTIDE SEQUENCE [LARGE SCALE GENOMIC DNA]</scope>
    <source>
        <strain evidence="8 9">NBRC 109114</strain>
    </source>
</reference>
<evidence type="ECO:0000256" key="1">
    <source>
        <dbReference type="ARBA" id="ARBA00004651"/>
    </source>
</evidence>
<keyword evidence="5 7" id="KW-1133">Transmembrane helix</keyword>
<evidence type="ECO:0000256" key="5">
    <source>
        <dbReference type="ARBA" id="ARBA00022989"/>
    </source>
</evidence>
<feature type="transmembrane region" description="Helical" evidence="7">
    <location>
        <begin position="415"/>
        <end position="436"/>
    </location>
</feature>
<proteinExistence type="inferred from homology"/>
<accession>A0A5M3Q4V1</accession>
<comment type="caution">
    <text evidence="8">The sequence shown here is derived from an EMBL/GenBank/DDBJ whole genome shotgun (WGS) entry which is preliminary data.</text>
</comment>